<keyword evidence="3" id="KW-1185">Reference proteome</keyword>
<dbReference type="PANTHER" id="PTHR43544:SF36">
    <property type="entry name" value="CHAIN OXIDOREDUCTASE (CSGA), PUTATIVE (AFU_ORTHOLOGUE AFUA_4G00910)-RELATED"/>
    <property type="match status" value="1"/>
</dbReference>
<gene>
    <name evidence="2" type="ORF">CAC42_3394</name>
</gene>
<dbReference type="Pfam" id="PF00106">
    <property type="entry name" value="adh_short"/>
    <property type="match status" value="1"/>
</dbReference>
<organism evidence="2 3">
    <name type="scientific">Sphaceloma murrayae</name>
    <dbReference type="NCBI Taxonomy" id="2082308"/>
    <lineage>
        <taxon>Eukaryota</taxon>
        <taxon>Fungi</taxon>
        <taxon>Dikarya</taxon>
        <taxon>Ascomycota</taxon>
        <taxon>Pezizomycotina</taxon>
        <taxon>Dothideomycetes</taxon>
        <taxon>Dothideomycetidae</taxon>
        <taxon>Myriangiales</taxon>
        <taxon>Elsinoaceae</taxon>
        <taxon>Sphaceloma</taxon>
    </lineage>
</organism>
<dbReference type="InterPro" id="IPR036291">
    <property type="entry name" value="NAD(P)-bd_dom_sf"/>
</dbReference>
<evidence type="ECO:0000313" key="2">
    <source>
        <dbReference type="EMBL" id="PNS21057.1"/>
    </source>
</evidence>
<evidence type="ECO:0000313" key="3">
    <source>
        <dbReference type="Proteomes" id="UP000243797"/>
    </source>
</evidence>
<dbReference type="InterPro" id="IPR051468">
    <property type="entry name" value="Fungal_SecMetab_SDRs"/>
</dbReference>
<dbReference type="Proteomes" id="UP000243797">
    <property type="component" value="Unassembled WGS sequence"/>
</dbReference>
<dbReference type="GO" id="GO:0005737">
    <property type="term" value="C:cytoplasm"/>
    <property type="evidence" value="ECO:0007669"/>
    <property type="project" value="TreeGrafter"/>
</dbReference>
<dbReference type="FunCoup" id="A0A2K1R194">
    <property type="interactions" value="70"/>
</dbReference>
<dbReference type="OrthoDB" id="7289984at2759"/>
<dbReference type="PANTHER" id="PTHR43544">
    <property type="entry name" value="SHORT-CHAIN DEHYDROGENASE/REDUCTASE"/>
    <property type="match status" value="1"/>
</dbReference>
<dbReference type="EMBL" id="NKHZ01000015">
    <property type="protein sequence ID" value="PNS21057.1"/>
    <property type="molecule type" value="Genomic_DNA"/>
</dbReference>
<dbReference type="AlphaFoldDB" id="A0A2K1R194"/>
<comment type="caution">
    <text evidence="2">The sequence shown here is derived from an EMBL/GenBank/DDBJ whole genome shotgun (WGS) entry which is preliminary data.</text>
</comment>
<evidence type="ECO:0000256" key="1">
    <source>
        <dbReference type="ARBA" id="ARBA00006484"/>
    </source>
</evidence>
<comment type="similarity">
    <text evidence="1">Belongs to the short-chain dehydrogenases/reductases (SDR) family.</text>
</comment>
<dbReference type="GO" id="GO:0016491">
    <property type="term" value="F:oxidoreductase activity"/>
    <property type="evidence" value="ECO:0007669"/>
    <property type="project" value="TreeGrafter"/>
</dbReference>
<dbReference type="STRING" id="2082308.A0A2K1R194"/>
<protein>
    <recommendedName>
        <fullName evidence="4">Carbonyl reductase family member 4</fullName>
    </recommendedName>
</protein>
<accession>A0A2K1R194</accession>
<dbReference type="PRINTS" id="PR00081">
    <property type="entry name" value="GDHRDH"/>
</dbReference>
<dbReference type="CDD" id="cd05325">
    <property type="entry name" value="carb_red_sniffer_like_SDR_c"/>
    <property type="match status" value="1"/>
</dbReference>
<dbReference type="Gene3D" id="3.40.50.720">
    <property type="entry name" value="NAD(P)-binding Rossmann-like Domain"/>
    <property type="match status" value="1"/>
</dbReference>
<dbReference type="InParanoid" id="A0A2K1R194"/>
<reference evidence="2 3" key="1">
    <citation type="submission" date="2017-06" db="EMBL/GenBank/DDBJ databases">
        <title>Draft genome sequence of a variant of Elsinoe murrayae.</title>
        <authorList>
            <person name="Cheng Q."/>
        </authorList>
    </citation>
    <scope>NUCLEOTIDE SEQUENCE [LARGE SCALE GENOMIC DNA]</scope>
    <source>
        <strain evidence="2 3">CQ-2017a</strain>
    </source>
</reference>
<proteinExistence type="inferred from homology"/>
<name>A0A2K1R194_9PEZI</name>
<sequence>MASYLITGSSRGIGLSVVNNLASKPASEVSTIFAGARSETEALKKVIDGSSGRVVFLPLEITSPESVKEAVENVEQSLGGKGLDVLVNMAGIAHTTPNGIETMTDLNEHFNTNVVGTHNVTTAFLPLLRKGAQKKVINISTTMASKQLSHVFKPQPTPAYKISKAALNMLTVQYAESFTDEGFTFVAVCPGWVKTDMGTQNANIEVHESAAGIVEIVQRITTADSGKFVTVRVPGWEESAAGYNGGERPW</sequence>
<dbReference type="InterPro" id="IPR002347">
    <property type="entry name" value="SDR_fam"/>
</dbReference>
<dbReference type="SUPFAM" id="SSF51735">
    <property type="entry name" value="NAD(P)-binding Rossmann-fold domains"/>
    <property type="match status" value="1"/>
</dbReference>
<evidence type="ECO:0008006" key="4">
    <source>
        <dbReference type="Google" id="ProtNLM"/>
    </source>
</evidence>